<gene>
    <name evidence="1" type="ORF">COX41_02050</name>
</gene>
<organism evidence="1 2">
    <name type="scientific">Candidatus Sherwoodlollariibacterium unditelluris</name>
    <dbReference type="NCBI Taxonomy" id="1974757"/>
    <lineage>
        <taxon>Bacteria</taxon>
        <taxon>Pseudomonadati</taxon>
        <taxon>Candidatus Omnitrophota</taxon>
        <taxon>Candidatus Sherwoodlollariibacterium</taxon>
    </lineage>
</organism>
<dbReference type="EMBL" id="PCRK01000040">
    <property type="protein sequence ID" value="PIP19597.1"/>
    <property type="molecule type" value="Genomic_DNA"/>
</dbReference>
<accession>A0A2G9YK26</accession>
<name>A0A2G9YK26_9BACT</name>
<evidence type="ECO:0000313" key="1">
    <source>
        <dbReference type="EMBL" id="PIP19597.1"/>
    </source>
</evidence>
<proteinExistence type="predicted"/>
<comment type="caution">
    <text evidence="1">The sequence shown here is derived from an EMBL/GenBank/DDBJ whole genome shotgun (WGS) entry which is preliminary data.</text>
</comment>
<dbReference type="AlphaFoldDB" id="A0A2G9YK26"/>
<dbReference type="InterPro" id="IPR010298">
    <property type="entry name" value="YacP-like"/>
</dbReference>
<dbReference type="Pfam" id="PF05991">
    <property type="entry name" value="NYN_YacP"/>
    <property type="match status" value="1"/>
</dbReference>
<evidence type="ECO:0008006" key="3">
    <source>
        <dbReference type="Google" id="ProtNLM"/>
    </source>
</evidence>
<evidence type="ECO:0000313" key="2">
    <source>
        <dbReference type="Proteomes" id="UP000231292"/>
    </source>
</evidence>
<sequence>MSLQYIIDGCNITHHPKFIKNIPKKTADSRAALIEFIGTNRLCGSENNGAWVIFDGYPDASFRDPGKANLKVIFSKDQSADERIKKLLELFDNSKNVVVVSDDKEIIFFARACRAKAISVEEFIRDKVETKRGNSILDETKVSFSAMSRINEELRKLWLK</sequence>
<dbReference type="Proteomes" id="UP000231292">
    <property type="component" value="Unassembled WGS sequence"/>
</dbReference>
<reference evidence="1 2" key="1">
    <citation type="submission" date="2017-09" db="EMBL/GenBank/DDBJ databases">
        <title>Depth-based differentiation of microbial function through sediment-hosted aquifers and enrichment of novel symbionts in the deep terrestrial subsurface.</title>
        <authorList>
            <person name="Probst A.J."/>
            <person name="Ladd B."/>
            <person name="Jarett J.K."/>
            <person name="Geller-Mcgrath D.E."/>
            <person name="Sieber C.M."/>
            <person name="Emerson J.B."/>
            <person name="Anantharaman K."/>
            <person name="Thomas B.C."/>
            <person name="Malmstrom R."/>
            <person name="Stieglmeier M."/>
            <person name="Klingl A."/>
            <person name="Woyke T."/>
            <person name="Ryan C.M."/>
            <person name="Banfield J.F."/>
        </authorList>
    </citation>
    <scope>NUCLEOTIDE SEQUENCE [LARGE SCALE GENOMIC DNA]</scope>
    <source>
        <strain evidence="1">CG23_combo_of_CG06-09_8_20_14_all_41_10</strain>
    </source>
</reference>
<protein>
    <recommendedName>
        <fullName evidence="3">RNA-binding protein</fullName>
    </recommendedName>
</protein>